<reference evidence="2" key="4">
    <citation type="submission" date="2019-03" db="UniProtKB">
        <authorList>
            <consortium name="EnsemblPlants"/>
        </authorList>
    </citation>
    <scope>IDENTIFICATION</scope>
</reference>
<accession>A0A453DDB6</accession>
<dbReference type="Proteomes" id="UP000015105">
    <property type="component" value="Chromosome 2D"/>
</dbReference>
<reference evidence="2" key="5">
    <citation type="journal article" date="2021" name="G3 (Bethesda)">
        <title>Aegilops tauschii genome assembly Aet v5.0 features greater sequence contiguity and improved annotation.</title>
        <authorList>
            <person name="Wang L."/>
            <person name="Zhu T."/>
            <person name="Rodriguez J.C."/>
            <person name="Deal K.R."/>
            <person name="Dubcovsky J."/>
            <person name="McGuire P.E."/>
            <person name="Lux T."/>
            <person name="Spannagl M."/>
            <person name="Mayer K.F.X."/>
            <person name="Baldrich P."/>
            <person name="Meyers B.C."/>
            <person name="Huo N."/>
            <person name="Gu Y.Q."/>
            <person name="Zhou H."/>
            <person name="Devos K.M."/>
            <person name="Bennetzen J.L."/>
            <person name="Unver T."/>
            <person name="Budak H."/>
            <person name="Gulick P.J."/>
            <person name="Galiba G."/>
            <person name="Kalapos B."/>
            <person name="Nelson D.R."/>
            <person name="Li P."/>
            <person name="You F.M."/>
            <person name="Luo M.C."/>
            <person name="Dvorak J."/>
        </authorList>
    </citation>
    <scope>NUCLEOTIDE SEQUENCE [LARGE SCALE GENOMIC DNA]</scope>
    <source>
        <strain evidence="2">cv. AL8/78</strain>
    </source>
</reference>
<feature type="compositionally biased region" description="Basic residues" evidence="1">
    <location>
        <begin position="1"/>
        <end position="12"/>
    </location>
</feature>
<protein>
    <submittedName>
        <fullName evidence="2">Uncharacterized protein</fullName>
    </submittedName>
</protein>
<dbReference type="EnsemblPlants" id="AET2Gv21193000.1">
    <property type="protein sequence ID" value="AET2Gv21193000.1"/>
    <property type="gene ID" value="AET2Gv21193000"/>
</dbReference>
<reference evidence="3" key="1">
    <citation type="journal article" date="2014" name="Science">
        <title>Ancient hybridizations among the ancestral genomes of bread wheat.</title>
        <authorList>
            <consortium name="International Wheat Genome Sequencing Consortium,"/>
            <person name="Marcussen T."/>
            <person name="Sandve S.R."/>
            <person name="Heier L."/>
            <person name="Spannagl M."/>
            <person name="Pfeifer M."/>
            <person name="Jakobsen K.S."/>
            <person name="Wulff B.B."/>
            <person name="Steuernagel B."/>
            <person name="Mayer K.F."/>
            <person name="Olsen O.A."/>
        </authorList>
    </citation>
    <scope>NUCLEOTIDE SEQUENCE [LARGE SCALE GENOMIC DNA]</scope>
    <source>
        <strain evidence="3">cv. AL8/78</strain>
    </source>
</reference>
<proteinExistence type="predicted"/>
<evidence type="ECO:0000313" key="2">
    <source>
        <dbReference type="EnsemblPlants" id="AET2Gv21193000.1"/>
    </source>
</evidence>
<dbReference type="AlphaFoldDB" id="A0A453DDB6"/>
<organism evidence="2 3">
    <name type="scientific">Aegilops tauschii subsp. strangulata</name>
    <name type="common">Goatgrass</name>
    <dbReference type="NCBI Taxonomy" id="200361"/>
    <lineage>
        <taxon>Eukaryota</taxon>
        <taxon>Viridiplantae</taxon>
        <taxon>Streptophyta</taxon>
        <taxon>Embryophyta</taxon>
        <taxon>Tracheophyta</taxon>
        <taxon>Spermatophyta</taxon>
        <taxon>Magnoliopsida</taxon>
        <taxon>Liliopsida</taxon>
        <taxon>Poales</taxon>
        <taxon>Poaceae</taxon>
        <taxon>BOP clade</taxon>
        <taxon>Pooideae</taxon>
        <taxon>Triticodae</taxon>
        <taxon>Triticeae</taxon>
        <taxon>Triticinae</taxon>
        <taxon>Aegilops</taxon>
    </lineage>
</organism>
<evidence type="ECO:0000256" key="1">
    <source>
        <dbReference type="SAM" id="MobiDB-lite"/>
    </source>
</evidence>
<keyword evidence="3" id="KW-1185">Reference proteome</keyword>
<name>A0A453DDB6_AEGTS</name>
<evidence type="ECO:0000313" key="3">
    <source>
        <dbReference type="Proteomes" id="UP000015105"/>
    </source>
</evidence>
<feature type="region of interest" description="Disordered" evidence="1">
    <location>
        <begin position="1"/>
        <end position="34"/>
    </location>
</feature>
<feature type="compositionally biased region" description="Basic and acidic residues" evidence="1">
    <location>
        <begin position="13"/>
        <end position="25"/>
    </location>
</feature>
<dbReference type="Gramene" id="AET2Gv21193000.1">
    <property type="protein sequence ID" value="AET2Gv21193000.1"/>
    <property type="gene ID" value="AET2Gv21193000"/>
</dbReference>
<reference evidence="3" key="2">
    <citation type="journal article" date="2017" name="Nat. Plants">
        <title>The Aegilops tauschii genome reveals multiple impacts of transposons.</title>
        <authorList>
            <person name="Zhao G."/>
            <person name="Zou C."/>
            <person name="Li K."/>
            <person name="Wang K."/>
            <person name="Li T."/>
            <person name="Gao L."/>
            <person name="Zhang X."/>
            <person name="Wang H."/>
            <person name="Yang Z."/>
            <person name="Liu X."/>
            <person name="Jiang W."/>
            <person name="Mao L."/>
            <person name="Kong X."/>
            <person name="Jiao Y."/>
            <person name="Jia J."/>
        </authorList>
    </citation>
    <scope>NUCLEOTIDE SEQUENCE [LARGE SCALE GENOMIC DNA]</scope>
    <source>
        <strain evidence="3">cv. AL8/78</strain>
    </source>
</reference>
<reference evidence="2" key="3">
    <citation type="journal article" date="2017" name="Nature">
        <title>Genome sequence of the progenitor of the wheat D genome Aegilops tauschii.</title>
        <authorList>
            <person name="Luo M.C."/>
            <person name="Gu Y.Q."/>
            <person name="Puiu D."/>
            <person name="Wang H."/>
            <person name="Twardziok S.O."/>
            <person name="Deal K.R."/>
            <person name="Huo N."/>
            <person name="Zhu T."/>
            <person name="Wang L."/>
            <person name="Wang Y."/>
            <person name="McGuire P.E."/>
            <person name="Liu S."/>
            <person name="Long H."/>
            <person name="Ramasamy R.K."/>
            <person name="Rodriguez J.C."/>
            <person name="Van S.L."/>
            <person name="Yuan L."/>
            <person name="Wang Z."/>
            <person name="Xia Z."/>
            <person name="Xiao L."/>
            <person name="Anderson O.D."/>
            <person name="Ouyang S."/>
            <person name="Liang Y."/>
            <person name="Zimin A.V."/>
            <person name="Pertea G."/>
            <person name="Qi P."/>
            <person name="Bennetzen J.L."/>
            <person name="Dai X."/>
            <person name="Dawson M.W."/>
            <person name="Muller H.G."/>
            <person name="Kugler K."/>
            <person name="Rivarola-Duarte L."/>
            <person name="Spannagl M."/>
            <person name="Mayer K.F.X."/>
            <person name="Lu F.H."/>
            <person name="Bevan M.W."/>
            <person name="Leroy P."/>
            <person name="Li P."/>
            <person name="You F.M."/>
            <person name="Sun Q."/>
            <person name="Liu Z."/>
            <person name="Lyons E."/>
            <person name="Wicker T."/>
            <person name="Salzberg S.L."/>
            <person name="Devos K.M."/>
            <person name="Dvorak J."/>
        </authorList>
    </citation>
    <scope>NUCLEOTIDE SEQUENCE [LARGE SCALE GENOMIC DNA]</scope>
    <source>
        <strain evidence="2">cv. AL8/78</strain>
    </source>
</reference>
<sequence length="34" mass="3857">PQTHPPIRHNPQKKLEKAPPGERRPSPHVVPHHG</sequence>